<evidence type="ECO:0000313" key="3">
    <source>
        <dbReference type="EMBL" id="VDP02887.1"/>
    </source>
</evidence>
<feature type="compositionally biased region" description="Polar residues" evidence="1">
    <location>
        <begin position="73"/>
        <end position="85"/>
    </location>
</feature>
<sequence>MKYLTIGCQLPESFKDKLEKPVFLLVRQYGVFRPIFSFRQVKPPMVKRAFKAVGLTCLILPPEGNVEDDQEAQGDSTEPSSNTEENVFYGPALPPDMQPSEYIHAEGAPAADHSVPVDQEEESGCEIGPLPEMAEKKEHDEVYLARLSEVRRSKESKVAHKTREEWMTELPSAMKQYGLGARSFQKRDAGDRAANRSLWTKLPTDAIPEEAENTSAAAFHKVLELQALRTRDEKMDKDAGAWNQDRSLSLVEINRQNRKRKAELNKREESEKVERRPFDRNVDLKVSGGFANSSEVLQRASDLGSRFGHSSAQNDKLLAVIKILQSSQRLDTEASDETAVGQILITDTACDNSEQTARAKRMCASMLRVLSTVPGTVMLNSQMSVRNFRPIAQRCLGCVTNHRYDISPHSVLEPEQVGTLLLTGIFALFRRSSAAVVVLLNPGCQKAMTMFWSLTFRSVPQSPNSLRGV</sequence>
<organism evidence="5">
    <name type="scientific">Soboliphyme baturini</name>
    <dbReference type="NCBI Taxonomy" id="241478"/>
    <lineage>
        <taxon>Eukaryota</taxon>
        <taxon>Metazoa</taxon>
        <taxon>Ecdysozoa</taxon>
        <taxon>Nematoda</taxon>
        <taxon>Enoplea</taxon>
        <taxon>Dorylaimia</taxon>
        <taxon>Dioctophymatida</taxon>
        <taxon>Dioctophymatoidea</taxon>
        <taxon>Soboliphymatidae</taxon>
        <taxon>Soboliphyme</taxon>
    </lineage>
</organism>
<dbReference type="OrthoDB" id="73491at2759"/>
<evidence type="ECO:0000313" key="5">
    <source>
        <dbReference type="WBParaSite" id="SBAD_0000412901-mRNA-1"/>
    </source>
</evidence>
<keyword evidence="4" id="KW-1185">Reference proteome</keyword>
<dbReference type="InterPro" id="IPR022226">
    <property type="entry name" value="DUF3752"/>
</dbReference>
<gene>
    <name evidence="3" type="ORF">SBAD_LOCUS3953</name>
</gene>
<feature type="region of interest" description="Disordered" evidence="1">
    <location>
        <begin position="63"/>
        <end position="87"/>
    </location>
</feature>
<dbReference type="EMBL" id="UZAM01008040">
    <property type="protein sequence ID" value="VDP02887.1"/>
    <property type="molecule type" value="Genomic_DNA"/>
</dbReference>
<dbReference type="InterPro" id="IPR046331">
    <property type="entry name" value="GPAM1-like"/>
</dbReference>
<evidence type="ECO:0000313" key="4">
    <source>
        <dbReference type="Proteomes" id="UP000270296"/>
    </source>
</evidence>
<accession>A0A183IK07</accession>
<dbReference type="PANTHER" id="PTHR46370">
    <property type="entry name" value="GPALPP MOTIFS-CONTAINING PROTEIN 1"/>
    <property type="match status" value="1"/>
</dbReference>
<reference evidence="3 4" key="2">
    <citation type="submission" date="2018-11" db="EMBL/GenBank/DDBJ databases">
        <authorList>
            <consortium name="Pathogen Informatics"/>
        </authorList>
    </citation>
    <scope>NUCLEOTIDE SEQUENCE [LARGE SCALE GENOMIC DNA]</scope>
</reference>
<dbReference type="AlphaFoldDB" id="A0A183IK07"/>
<evidence type="ECO:0000256" key="1">
    <source>
        <dbReference type="SAM" id="MobiDB-lite"/>
    </source>
</evidence>
<reference evidence="5" key="1">
    <citation type="submission" date="2016-06" db="UniProtKB">
        <authorList>
            <consortium name="WormBaseParasite"/>
        </authorList>
    </citation>
    <scope>IDENTIFICATION</scope>
</reference>
<dbReference type="Pfam" id="PF12572">
    <property type="entry name" value="DUF3752"/>
    <property type="match status" value="1"/>
</dbReference>
<dbReference type="Proteomes" id="UP000270296">
    <property type="component" value="Unassembled WGS sequence"/>
</dbReference>
<evidence type="ECO:0000259" key="2">
    <source>
        <dbReference type="Pfam" id="PF12572"/>
    </source>
</evidence>
<feature type="domain" description="DUF3752" evidence="2">
    <location>
        <begin position="179"/>
        <end position="308"/>
    </location>
</feature>
<dbReference type="WBParaSite" id="SBAD_0000412901-mRNA-1">
    <property type="protein sequence ID" value="SBAD_0000412901-mRNA-1"/>
    <property type="gene ID" value="SBAD_0000412901"/>
</dbReference>
<dbReference type="PANTHER" id="PTHR46370:SF1">
    <property type="entry name" value="GPALPP MOTIFS-CONTAINING PROTEIN 1"/>
    <property type="match status" value="1"/>
</dbReference>
<protein>
    <submittedName>
        <fullName evidence="5">DUF3752 domain-containing protein</fullName>
    </submittedName>
</protein>
<proteinExistence type="predicted"/>
<name>A0A183IK07_9BILA</name>